<dbReference type="CDD" id="cd00882">
    <property type="entry name" value="Ras_like_GTPase"/>
    <property type="match status" value="1"/>
</dbReference>
<comment type="caution">
    <text evidence="5">The sequence shown here is derived from an EMBL/GenBank/DDBJ whole genome shotgun (WGS) entry which is preliminary data.</text>
</comment>
<comment type="similarity">
    <text evidence="1">Belongs to the GPN-loop GTPase family.</text>
</comment>
<dbReference type="Gene3D" id="3.40.50.300">
    <property type="entry name" value="P-loop containing nucleotide triphosphate hydrolases"/>
    <property type="match status" value="1"/>
</dbReference>
<evidence type="ECO:0000313" key="6">
    <source>
        <dbReference type="Proteomes" id="UP000050509"/>
    </source>
</evidence>
<accession>A0A0N8PT42</accession>
<proteinExistence type="inferred from homology"/>
<dbReference type="SUPFAM" id="SSF52540">
    <property type="entry name" value="P-loop containing nucleoside triphosphate hydrolases"/>
    <property type="match status" value="1"/>
</dbReference>
<protein>
    <submittedName>
        <fullName evidence="5">GTP-binding protein</fullName>
    </submittedName>
</protein>
<dbReference type="PANTHER" id="PTHR42708">
    <property type="entry name" value="ATP/GTP-BINDING PROTEIN-RELATED"/>
    <property type="match status" value="1"/>
</dbReference>
<evidence type="ECO:0000256" key="1">
    <source>
        <dbReference type="ARBA" id="ARBA00005290"/>
    </source>
</evidence>
<dbReference type="InterPro" id="IPR052705">
    <property type="entry name" value="Gliding_Motility_GTPase"/>
</dbReference>
<evidence type="ECO:0000256" key="2">
    <source>
        <dbReference type="ARBA" id="ARBA00022741"/>
    </source>
</evidence>
<evidence type="ECO:0000256" key="4">
    <source>
        <dbReference type="ARBA" id="ARBA00023134"/>
    </source>
</evidence>
<evidence type="ECO:0000313" key="5">
    <source>
        <dbReference type="EMBL" id="KPV54477.1"/>
    </source>
</evidence>
<dbReference type="InterPro" id="IPR027417">
    <property type="entry name" value="P-loop_NTPase"/>
</dbReference>
<dbReference type="Proteomes" id="UP000050509">
    <property type="component" value="Unassembled WGS sequence"/>
</dbReference>
<keyword evidence="6" id="KW-1185">Reference proteome</keyword>
<sequence>MQAVKIVITGAYSAGKTNFIRSISDIDPVSTEYEVTDAQERELKHHTTVALDFGKIEISDEVVLYLFGTPGQSRFDFMWEVLSEGCVGYVVMVDSCRPAHFVETQHLLARFATITDAPFVVAANKQDDPTALPISYIRRRLQLPFEIPVLPCVATERESVKNVLLTLLDHIDRSIPEEAIDPPTKPTMDGMIL</sequence>
<organism evidence="5 6">
    <name type="scientific">Kouleothrix aurantiaca</name>
    <dbReference type="NCBI Taxonomy" id="186479"/>
    <lineage>
        <taxon>Bacteria</taxon>
        <taxon>Bacillati</taxon>
        <taxon>Chloroflexota</taxon>
        <taxon>Chloroflexia</taxon>
        <taxon>Chloroflexales</taxon>
        <taxon>Roseiflexineae</taxon>
        <taxon>Roseiflexaceae</taxon>
        <taxon>Kouleothrix</taxon>
    </lineage>
</organism>
<keyword evidence="2" id="KW-0547">Nucleotide-binding</keyword>
<dbReference type="EMBL" id="LJCR01000051">
    <property type="protein sequence ID" value="KPV54477.1"/>
    <property type="molecule type" value="Genomic_DNA"/>
</dbReference>
<name>A0A0N8PT42_9CHLR</name>
<evidence type="ECO:0000256" key="3">
    <source>
        <dbReference type="ARBA" id="ARBA00022801"/>
    </source>
</evidence>
<dbReference type="InterPro" id="IPR004130">
    <property type="entry name" value="Gpn"/>
</dbReference>
<dbReference type="PANTHER" id="PTHR42708:SF1">
    <property type="entry name" value="GLIDING MOTILITY PROTEIN MGLA"/>
    <property type="match status" value="1"/>
</dbReference>
<dbReference type="PRINTS" id="PR00449">
    <property type="entry name" value="RASTRNSFRMNG"/>
</dbReference>
<keyword evidence="4" id="KW-0342">GTP-binding</keyword>
<dbReference type="GO" id="GO:0005525">
    <property type="term" value="F:GTP binding"/>
    <property type="evidence" value="ECO:0007669"/>
    <property type="project" value="UniProtKB-KW"/>
</dbReference>
<reference evidence="5 6" key="1">
    <citation type="submission" date="2015-09" db="EMBL/GenBank/DDBJ databases">
        <title>Draft genome sequence of Kouleothrix aurantiaca JCM 19913.</title>
        <authorList>
            <person name="Hemp J."/>
        </authorList>
    </citation>
    <scope>NUCLEOTIDE SEQUENCE [LARGE SCALE GENOMIC DNA]</scope>
    <source>
        <strain evidence="5 6">COM-B</strain>
    </source>
</reference>
<dbReference type="AlphaFoldDB" id="A0A0N8PT42"/>
<dbReference type="GO" id="GO:0016787">
    <property type="term" value="F:hydrolase activity"/>
    <property type="evidence" value="ECO:0007669"/>
    <property type="project" value="UniProtKB-KW"/>
</dbReference>
<gene>
    <name evidence="5" type="ORF">SE17_03510</name>
</gene>
<dbReference type="Pfam" id="PF03029">
    <property type="entry name" value="ATP_bind_1"/>
    <property type="match status" value="1"/>
</dbReference>
<keyword evidence="3" id="KW-0378">Hydrolase</keyword>